<feature type="non-terminal residue" evidence="2">
    <location>
        <position position="94"/>
    </location>
</feature>
<dbReference type="Gene3D" id="3.90.226.10">
    <property type="entry name" value="2-enoyl-CoA Hydratase, Chain A, domain 1"/>
    <property type="match status" value="1"/>
</dbReference>
<feature type="domain" description="Tail specific protease" evidence="1">
    <location>
        <begin position="15"/>
        <end position="74"/>
    </location>
</feature>
<keyword evidence="3" id="KW-1185">Reference proteome</keyword>
<evidence type="ECO:0000313" key="3">
    <source>
        <dbReference type="Proteomes" id="UP001610444"/>
    </source>
</evidence>
<evidence type="ECO:0000313" key="2">
    <source>
        <dbReference type="EMBL" id="KAL2860039.1"/>
    </source>
</evidence>
<dbReference type="InterPro" id="IPR029045">
    <property type="entry name" value="ClpP/crotonase-like_dom_sf"/>
</dbReference>
<evidence type="ECO:0000259" key="1">
    <source>
        <dbReference type="Pfam" id="PF03572"/>
    </source>
</evidence>
<protein>
    <recommendedName>
        <fullName evidence="1">Tail specific protease domain-containing protein</fullName>
    </recommendedName>
</protein>
<dbReference type="Pfam" id="PF03572">
    <property type="entry name" value="Peptidase_S41"/>
    <property type="match status" value="1"/>
</dbReference>
<comment type="caution">
    <text evidence="2">The sequence shown here is derived from an EMBL/GenBank/DDBJ whole genome shotgun (WGS) entry which is preliminary data.</text>
</comment>
<reference evidence="2 3" key="1">
    <citation type="submission" date="2024-07" db="EMBL/GenBank/DDBJ databases">
        <title>Section-level genome sequencing and comparative genomics of Aspergillus sections Usti and Cavernicolus.</title>
        <authorList>
            <consortium name="Lawrence Berkeley National Laboratory"/>
            <person name="Nybo J.L."/>
            <person name="Vesth T.C."/>
            <person name="Theobald S."/>
            <person name="Frisvad J.C."/>
            <person name="Larsen T.O."/>
            <person name="Kjaerboelling I."/>
            <person name="Rothschild-Mancinelli K."/>
            <person name="Lyhne E.K."/>
            <person name="Kogle M.E."/>
            <person name="Barry K."/>
            <person name="Clum A."/>
            <person name="Na H."/>
            <person name="Ledsgaard L."/>
            <person name="Lin J."/>
            <person name="Lipzen A."/>
            <person name="Kuo A."/>
            <person name="Riley R."/>
            <person name="Mondo S."/>
            <person name="LaButti K."/>
            <person name="Haridas S."/>
            <person name="Pangalinan J."/>
            <person name="Salamov A.A."/>
            <person name="Simmons B.A."/>
            <person name="Magnuson J.K."/>
            <person name="Chen J."/>
            <person name="Drula E."/>
            <person name="Henrissat B."/>
            <person name="Wiebenga A."/>
            <person name="Lubbers R.J."/>
            <person name="Gomes A.C."/>
            <person name="Macurrencykelacurrency M.R."/>
            <person name="Stajich J."/>
            <person name="Grigoriev I.V."/>
            <person name="Mortensen U.H."/>
            <person name="De vries R.P."/>
            <person name="Baker S.E."/>
            <person name="Andersen M.R."/>
        </authorList>
    </citation>
    <scope>NUCLEOTIDE SEQUENCE [LARGE SCALE GENOMIC DNA]</scope>
    <source>
        <strain evidence="2 3">CBS 756.74</strain>
    </source>
</reference>
<organism evidence="2 3">
    <name type="scientific">Aspergillus pseudodeflectus</name>
    <dbReference type="NCBI Taxonomy" id="176178"/>
    <lineage>
        <taxon>Eukaryota</taxon>
        <taxon>Fungi</taxon>
        <taxon>Dikarya</taxon>
        <taxon>Ascomycota</taxon>
        <taxon>Pezizomycotina</taxon>
        <taxon>Eurotiomycetes</taxon>
        <taxon>Eurotiomycetidae</taxon>
        <taxon>Eurotiales</taxon>
        <taxon>Aspergillaceae</taxon>
        <taxon>Aspergillus</taxon>
        <taxon>Aspergillus subgen. Nidulantes</taxon>
    </lineage>
</organism>
<proteinExistence type="predicted"/>
<accession>A0ABR4L798</accession>
<dbReference type="SUPFAM" id="SSF52096">
    <property type="entry name" value="ClpP/crotonase"/>
    <property type="match status" value="1"/>
</dbReference>
<dbReference type="Proteomes" id="UP001610444">
    <property type="component" value="Unassembled WGS sequence"/>
</dbReference>
<dbReference type="EMBL" id="JBFXLR010000002">
    <property type="protein sequence ID" value="KAL2860039.1"/>
    <property type="molecule type" value="Genomic_DNA"/>
</dbReference>
<gene>
    <name evidence="2" type="ORF">BJX68DRAFT_224203</name>
</gene>
<dbReference type="InterPro" id="IPR005151">
    <property type="entry name" value="Tail-specific_protease"/>
</dbReference>
<dbReference type="RefSeq" id="XP_070904730.1">
    <property type="nucleotide sequence ID" value="XM_071038232.1"/>
</dbReference>
<name>A0ABR4L798_9EURO</name>
<sequence>MNYGYGDIRTLDGSIALVDMTLFPPVYWERVRDKIQNVLQSLSGAATLIIDLRNCRGGDPRTVALIASYLVKSEGSPWLKMVRPSDGMTEVLRG</sequence>
<dbReference type="GeneID" id="98153396"/>